<feature type="domain" description="Multidrug resistance protein MdtA-like barrel-sandwich hybrid" evidence="2">
    <location>
        <begin position="43"/>
        <end position="239"/>
    </location>
</feature>
<feature type="coiled-coil region" evidence="1">
    <location>
        <begin position="104"/>
        <end position="138"/>
    </location>
</feature>
<dbReference type="SUPFAM" id="SSF111369">
    <property type="entry name" value="HlyD-like secretion proteins"/>
    <property type="match status" value="2"/>
</dbReference>
<feature type="coiled-coil region" evidence="1">
    <location>
        <begin position="177"/>
        <end position="204"/>
    </location>
</feature>
<dbReference type="Gene3D" id="1.10.287.470">
    <property type="entry name" value="Helix hairpin bin"/>
    <property type="match status" value="2"/>
</dbReference>
<dbReference type="InterPro" id="IPR058625">
    <property type="entry name" value="MdtA-like_BSH"/>
</dbReference>
<dbReference type="PANTHER" id="PTHR30386">
    <property type="entry name" value="MEMBRANE FUSION SUBUNIT OF EMRAB-TOLC MULTIDRUG EFFLUX PUMP"/>
    <property type="match status" value="1"/>
</dbReference>
<keyword evidence="1" id="KW-0175">Coiled coil</keyword>
<evidence type="ECO:0000259" key="2">
    <source>
        <dbReference type="Pfam" id="PF25917"/>
    </source>
</evidence>
<dbReference type="EMBL" id="OCNJ01000002">
    <property type="protein sequence ID" value="SOD92159.1"/>
    <property type="molecule type" value="Genomic_DNA"/>
</dbReference>
<dbReference type="OrthoDB" id="9811754at2"/>
<dbReference type="InterPro" id="IPR058792">
    <property type="entry name" value="Beta-barrel_RND_2"/>
</dbReference>
<dbReference type="Proteomes" id="UP000219621">
    <property type="component" value="Unassembled WGS sequence"/>
</dbReference>
<name>A0A286GAJ4_9PROT</name>
<evidence type="ECO:0000256" key="1">
    <source>
        <dbReference type="SAM" id="Coils"/>
    </source>
</evidence>
<evidence type="ECO:0000313" key="5">
    <source>
        <dbReference type="Proteomes" id="UP000219621"/>
    </source>
</evidence>
<dbReference type="AlphaFoldDB" id="A0A286GAJ4"/>
<keyword evidence="5" id="KW-1185">Reference proteome</keyword>
<reference evidence="4 5" key="1">
    <citation type="submission" date="2017-09" db="EMBL/GenBank/DDBJ databases">
        <authorList>
            <person name="Ehlers B."/>
            <person name="Leendertz F.H."/>
        </authorList>
    </citation>
    <scope>NUCLEOTIDE SEQUENCE [LARGE SCALE GENOMIC DNA]</scope>
    <source>
        <strain evidence="4 5">USBA 140</strain>
    </source>
</reference>
<evidence type="ECO:0000259" key="3">
    <source>
        <dbReference type="Pfam" id="PF25954"/>
    </source>
</evidence>
<dbReference type="Gene3D" id="2.40.50.100">
    <property type="match status" value="1"/>
</dbReference>
<sequence length="367" mass="38233">MRNPALLVIAAAALAGAGVYGWDWYTTGRFLEVTDNAYVQSDVVTVAPKIAGYVARVPVDANQRVAAGDVLLVIDDADYRAKAAQAEAAVQAARASVTVVDSQVALTRSLVKEAEARVESARADQARAQDDLKRYKALNASQYASTQKYQAALADARKAAAAVAQATAALAAERGNLDLLAAQRLQAEAEVARAEASLQEARIALDNTVVRAAGAGVVANRAVEVGQYVAPGRQAMSVVPVDDVYVVANFKETQLARMRVGQSVALHVDAYPDQPLHGVIDSVAPGSGAVFSLLPPDNATGNFTKIVQRVPVKIRLAGAAPAETLLVPGLSVEAEVDTRTEGDRALAGGSFFLAPSTALAAVPKTQP</sequence>
<gene>
    <name evidence="4" type="ORF">SAMN05421508_102295</name>
</gene>
<proteinExistence type="predicted"/>
<dbReference type="RefSeq" id="WP_097278055.1">
    <property type="nucleotide sequence ID" value="NZ_OCNJ01000002.1"/>
</dbReference>
<dbReference type="Gene3D" id="2.40.30.170">
    <property type="match status" value="1"/>
</dbReference>
<feature type="domain" description="CusB-like beta-barrel" evidence="3">
    <location>
        <begin position="244"/>
        <end position="286"/>
    </location>
</feature>
<accession>A0A286GAJ4</accession>
<evidence type="ECO:0000313" key="4">
    <source>
        <dbReference type="EMBL" id="SOD92159.1"/>
    </source>
</evidence>
<dbReference type="Pfam" id="PF25954">
    <property type="entry name" value="Beta-barrel_RND_2"/>
    <property type="match status" value="1"/>
</dbReference>
<organism evidence="4 5">
    <name type="scientific">Caenispirillum bisanense</name>
    <dbReference type="NCBI Taxonomy" id="414052"/>
    <lineage>
        <taxon>Bacteria</taxon>
        <taxon>Pseudomonadati</taxon>
        <taxon>Pseudomonadota</taxon>
        <taxon>Alphaproteobacteria</taxon>
        <taxon>Rhodospirillales</taxon>
        <taxon>Novispirillaceae</taxon>
        <taxon>Caenispirillum</taxon>
    </lineage>
</organism>
<dbReference type="PANTHER" id="PTHR30386:SF24">
    <property type="entry name" value="MULTIDRUG RESISTANCE EFFLUX PUMP"/>
    <property type="match status" value="1"/>
</dbReference>
<dbReference type="InterPro" id="IPR050739">
    <property type="entry name" value="MFP"/>
</dbReference>
<protein>
    <submittedName>
        <fullName evidence="4">Membrane fusion protein, multidrug efflux system</fullName>
    </submittedName>
</protein>
<dbReference type="GO" id="GO:0055085">
    <property type="term" value="P:transmembrane transport"/>
    <property type="evidence" value="ECO:0007669"/>
    <property type="project" value="InterPro"/>
</dbReference>
<dbReference type="Pfam" id="PF25917">
    <property type="entry name" value="BSH_RND"/>
    <property type="match status" value="1"/>
</dbReference>